<feature type="domain" description="AMP-dependent synthetase/ligase" evidence="2">
    <location>
        <begin position="16"/>
        <end position="355"/>
    </location>
</feature>
<dbReference type="Gene3D" id="3.40.50.12780">
    <property type="entry name" value="N-terminal domain of ligase-like"/>
    <property type="match status" value="1"/>
</dbReference>
<dbReference type="RefSeq" id="WP_109386049.1">
    <property type="nucleotide sequence ID" value="NZ_QETF01000002.1"/>
</dbReference>
<dbReference type="EMBL" id="QETF01000002">
    <property type="protein sequence ID" value="PWG18049.1"/>
    <property type="molecule type" value="Genomic_DNA"/>
</dbReference>
<dbReference type="InterPro" id="IPR000873">
    <property type="entry name" value="AMP-dep_synth/lig_dom"/>
</dbReference>
<name>A0A2V1P6C5_9RHOB</name>
<dbReference type="Pfam" id="PF00501">
    <property type="entry name" value="AMP-binding"/>
    <property type="match status" value="1"/>
</dbReference>
<dbReference type="OrthoDB" id="9803968at2"/>
<evidence type="ECO:0000313" key="5">
    <source>
        <dbReference type="Proteomes" id="UP000245293"/>
    </source>
</evidence>
<evidence type="ECO:0000259" key="3">
    <source>
        <dbReference type="Pfam" id="PF13193"/>
    </source>
</evidence>
<dbReference type="GO" id="GO:0016878">
    <property type="term" value="F:acid-thiol ligase activity"/>
    <property type="evidence" value="ECO:0007669"/>
    <property type="project" value="TreeGrafter"/>
</dbReference>
<dbReference type="Pfam" id="PF13193">
    <property type="entry name" value="AMP-binding_C"/>
    <property type="match status" value="1"/>
</dbReference>
<gene>
    <name evidence="4" type="ORF">DFK10_01915</name>
</gene>
<dbReference type="GO" id="GO:0044550">
    <property type="term" value="P:secondary metabolite biosynthetic process"/>
    <property type="evidence" value="ECO:0007669"/>
    <property type="project" value="TreeGrafter"/>
</dbReference>
<dbReference type="PANTHER" id="PTHR43352">
    <property type="entry name" value="ACETYL-COA SYNTHETASE"/>
    <property type="match status" value="1"/>
</dbReference>
<evidence type="ECO:0000259" key="2">
    <source>
        <dbReference type="Pfam" id="PF00501"/>
    </source>
</evidence>
<dbReference type="Gene3D" id="3.30.300.30">
    <property type="match status" value="1"/>
</dbReference>
<proteinExistence type="predicted"/>
<keyword evidence="5" id="KW-1185">Reference proteome</keyword>
<feature type="domain" description="AMP-binding enzyme C-terminal" evidence="3">
    <location>
        <begin position="405"/>
        <end position="478"/>
    </location>
</feature>
<dbReference type="InterPro" id="IPR025110">
    <property type="entry name" value="AMP-bd_C"/>
</dbReference>
<dbReference type="PANTHER" id="PTHR43352:SF1">
    <property type="entry name" value="ANTHRANILATE--COA LIGASE"/>
    <property type="match status" value="1"/>
</dbReference>
<dbReference type="AlphaFoldDB" id="A0A2V1P6C5"/>
<organism evidence="4 5">
    <name type="scientific">Salibaculum griseiflavum</name>
    <dbReference type="NCBI Taxonomy" id="1914409"/>
    <lineage>
        <taxon>Bacteria</taxon>
        <taxon>Pseudomonadati</taxon>
        <taxon>Pseudomonadota</taxon>
        <taxon>Alphaproteobacteria</taxon>
        <taxon>Rhodobacterales</taxon>
        <taxon>Roseobacteraceae</taxon>
        <taxon>Salibaculum</taxon>
    </lineage>
</organism>
<dbReference type="InterPro" id="IPR042099">
    <property type="entry name" value="ANL_N_sf"/>
</dbReference>
<accession>A0A2V1P6C5</accession>
<comment type="caution">
    <text evidence="4">The sequence shown here is derived from an EMBL/GenBank/DDBJ whole genome shotgun (WGS) entry which is preliminary data.</text>
</comment>
<evidence type="ECO:0000256" key="1">
    <source>
        <dbReference type="ARBA" id="ARBA00022598"/>
    </source>
</evidence>
<dbReference type="SUPFAM" id="SSF56801">
    <property type="entry name" value="Acetyl-CoA synthetase-like"/>
    <property type="match status" value="1"/>
</dbReference>
<protein>
    <submittedName>
        <fullName evidence="4">Benzoate--CoA ligase</fullName>
    </submittedName>
</protein>
<evidence type="ECO:0000313" key="4">
    <source>
        <dbReference type="EMBL" id="PWG18049.1"/>
    </source>
</evidence>
<sequence>MTAPAPFNMAAHVLAAAPGRPDKVALAVLGPARANRWSYAKLESAVRGVATGLLRSGLEPGDRVLLRLGNTPDFPVAFLACLAVDLVPVPTSPQLTGPEVTALCPTLAPAAVIAGDGIALPDHPAPVIPATLLTAWHDLPPAEFVMGDPERPGYIIYTSGTAGRPRGVVHAHRAILARRHMVDGWYGLTAEDRVLHAGAFNWTYTLGTGLLDPWTIGATALVPAPGTDSSALPLLLKRHDATMFAAAPGVYRQILRAPFAPMPKLRHGLSAGEKLPEAIRAAWQDATGTQIHEAFGLSECSTFISGAPGNPAPPGTLGFAQPGRRIALIDADGAETDHGTIAIHRDDPGLMLGYLGHPEDTVARYSGEWFLTGDIGSRTAQGAIRYEGRDDDMMNAGGYRVSPIEVETALANHPGIDEAAAVEVTVKTDATVIAAFYTGPATLPEADLAAFASERLARYKTPRIFIHRASLPRGANNKLLRRALREEWEATDGQA</sequence>
<dbReference type="InterPro" id="IPR045851">
    <property type="entry name" value="AMP-bd_C_sf"/>
</dbReference>
<keyword evidence="1 4" id="KW-0436">Ligase</keyword>
<dbReference type="Proteomes" id="UP000245293">
    <property type="component" value="Unassembled WGS sequence"/>
</dbReference>
<reference evidence="5" key="1">
    <citation type="submission" date="2018-05" db="EMBL/GenBank/DDBJ databases">
        <authorList>
            <person name="Du Z."/>
            <person name="Wang X."/>
        </authorList>
    </citation>
    <scope>NUCLEOTIDE SEQUENCE [LARGE SCALE GENOMIC DNA]</scope>
    <source>
        <strain evidence="5">WDS4C29</strain>
    </source>
</reference>